<evidence type="ECO:0000256" key="2">
    <source>
        <dbReference type="ARBA" id="ARBA00009347"/>
    </source>
</evidence>
<evidence type="ECO:0000256" key="4">
    <source>
        <dbReference type="ARBA" id="ARBA00022827"/>
    </source>
</evidence>
<dbReference type="SUPFAM" id="SSF56645">
    <property type="entry name" value="Acyl-CoA dehydrogenase NM domain-like"/>
    <property type="match status" value="1"/>
</dbReference>
<dbReference type="InterPro" id="IPR037069">
    <property type="entry name" value="AcylCoA_DH/ox_N_sf"/>
</dbReference>
<gene>
    <name evidence="8" type="ORF">EBBID32_29410</name>
</gene>
<dbReference type="InterPro" id="IPR036250">
    <property type="entry name" value="AcylCo_DH-like_C"/>
</dbReference>
<dbReference type="Proteomes" id="UP000013201">
    <property type="component" value="Unassembled WGS sequence"/>
</dbReference>
<feature type="domain" description="Acyl-CoA dehydrogenase/oxidase C-terminal" evidence="6">
    <location>
        <begin position="182"/>
        <end position="300"/>
    </location>
</feature>
<dbReference type="InterPro" id="IPR009100">
    <property type="entry name" value="AcylCoA_DH/oxidase_NM_dom_sf"/>
</dbReference>
<keyword evidence="3" id="KW-0285">Flavoprotein</keyword>
<dbReference type="SUPFAM" id="SSF47203">
    <property type="entry name" value="Acyl-CoA dehydrogenase C-terminal domain-like"/>
    <property type="match status" value="1"/>
</dbReference>
<sequence>MSMTRAELQDAAAKAFDGNLTPDAAHSWNLIADMGWLMMAVPEEQGGLGLGRAAAGVIHQALGRTLVAGPAIAQMLVIEALSAAGGQDELLGRAMAGEVMTASLADGLSAVPDADRASHVLQVEAGIISLLPVGDLAFTARTTWDGTRRLFDVDAGDAAGIVLATGDAATALASRLSALRSVALAADCLGGADAALAMSIDYLETRRQFDRPLALFQALKHRVADMKTALVAAEALFWARASDTAADAVTMGAMKAHAAGVYRLIAEEAIQLHGGIGLTMEHPCHLFLKRATLNAVLGGDGDHWEEARGRQAMTA</sequence>
<dbReference type="RefSeq" id="WP_006959383.1">
    <property type="nucleotide sequence ID" value="NZ_CAVK010000143.1"/>
</dbReference>
<name>N1MSD8_9SPHN</name>
<organism evidence="8 9">
    <name type="scientific">Sphingobium indicum BiD32</name>
    <dbReference type="NCBI Taxonomy" id="1301087"/>
    <lineage>
        <taxon>Bacteria</taxon>
        <taxon>Pseudomonadati</taxon>
        <taxon>Pseudomonadota</taxon>
        <taxon>Alphaproteobacteria</taxon>
        <taxon>Sphingomonadales</taxon>
        <taxon>Sphingomonadaceae</taxon>
        <taxon>Sphingobium</taxon>
    </lineage>
</organism>
<dbReference type="PANTHER" id="PTHR43884">
    <property type="entry name" value="ACYL-COA DEHYDROGENASE"/>
    <property type="match status" value="1"/>
</dbReference>
<reference evidence="8 9" key="1">
    <citation type="submission" date="2013-03" db="EMBL/GenBank/DDBJ databases">
        <authorList>
            <person name="Le V."/>
        </authorList>
    </citation>
    <scope>NUCLEOTIDE SEQUENCE [LARGE SCALE GENOMIC DNA]</scope>
    <source>
        <strain evidence="8 9">BiD32</strain>
    </source>
</reference>
<reference evidence="9" key="2">
    <citation type="submission" date="2013-04" db="EMBL/GenBank/DDBJ databases">
        <title>Bisphenol A degrading Sphingobium sp. strain BiD32.</title>
        <authorList>
            <person name="Nielsen J.L."/>
            <person name="Zhou N.A."/>
            <person name="Kjeldal H."/>
        </authorList>
    </citation>
    <scope>NUCLEOTIDE SEQUENCE [LARGE SCALE GENOMIC DNA]</scope>
    <source>
        <strain evidence="9">BiD32</strain>
    </source>
</reference>
<dbReference type="Pfam" id="PF02771">
    <property type="entry name" value="Acyl-CoA_dh_N"/>
    <property type="match status" value="1"/>
</dbReference>
<evidence type="ECO:0000256" key="3">
    <source>
        <dbReference type="ARBA" id="ARBA00022630"/>
    </source>
</evidence>
<comment type="similarity">
    <text evidence="2">Belongs to the acyl-CoA dehydrogenase family.</text>
</comment>
<evidence type="ECO:0000256" key="5">
    <source>
        <dbReference type="ARBA" id="ARBA00023002"/>
    </source>
</evidence>
<comment type="caution">
    <text evidence="8">The sequence shown here is derived from an EMBL/GenBank/DDBJ whole genome shotgun (WGS) entry which is preliminary data.</text>
</comment>
<dbReference type="OrthoDB" id="7328575at2"/>
<dbReference type="GO" id="GO:0003995">
    <property type="term" value="F:acyl-CoA dehydrogenase activity"/>
    <property type="evidence" value="ECO:0007669"/>
    <property type="project" value="TreeGrafter"/>
</dbReference>
<dbReference type="Pfam" id="PF00441">
    <property type="entry name" value="Acyl-CoA_dh_1"/>
    <property type="match status" value="1"/>
</dbReference>
<dbReference type="Gene3D" id="1.10.540.10">
    <property type="entry name" value="Acyl-CoA dehydrogenase/oxidase, N-terminal domain"/>
    <property type="match status" value="1"/>
</dbReference>
<keyword evidence="5" id="KW-0560">Oxidoreductase</keyword>
<evidence type="ECO:0000259" key="7">
    <source>
        <dbReference type="Pfam" id="PF02771"/>
    </source>
</evidence>
<proteinExistence type="inferred from homology"/>
<accession>N1MSD8</accession>
<evidence type="ECO:0000259" key="6">
    <source>
        <dbReference type="Pfam" id="PF00441"/>
    </source>
</evidence>
<dbReference type="PANTHER" id="PTHR43884:SF20">
    <property type="entry name" value="ACYL-COA DEHYDROGENASE FADE28"/>
    <property type="match status" value="1"/>
</dbReference>
<dbReference type="EMBL" id="CAVK010000143">
    <property type="protein sequence ID" value="CCW18587.1"/>
    <property type="molecule type" value="Genomic_DNA"/>
</dbReference>
<dbReference type="Gene3D" id="1.20.140.10">
    <property type="entry name" value="Butyryl-CoA Dehydrogenase, subunit A, domain 3"/>
    <property type="match status" value="1"/>
</dbReference>
<keyword evidence="9" id="KW-1185">Reference proteome</keyword>
<dbReference type="InterPro" id="IPR009075">
    <property type="entry name" value="AcylCo_DH/oxidase_C"/>
</dbReference>
<evidence type="ECO:0000313" key="9">
    <source>
        <dbReference type="Proteomes" id="UP000013201"/>
    </source>
</evidence>
<comment type="cofactor">
    <cofactor evidence="1">
        <name>FAD</name>
        <dbReference type="ChEBI" id="CHEBI:57692"/>
    </cofactor>
</comment>
<keyword evidence="4" id="KW-0274">FAD</keyword>
<evidence type="ECO:0000256" key="1">
    <source>
        <dbReference type="ARBA" id="ARBA00001974"/>
    </source>
</evidence>
<dbReference type="InterPro" id="IPR013786">
    <property type="entry name" value="AcylCoA_DH/ox_N"/>
</dbReference>
<dbReference type="GO" id="GO:0050660">
    <property type="term" value="F:flavin adenine dinucleotide binding"/>
    <property type="evidence" value="ECO:0007669"/>
    <property type="project" value="InterPro"/>
</dbReference>
<protein>
    <submittedName>
        <fullName evidence="8">Acyl-CoA dehydrogenase domain protein</fullName>
    </submittedName>
</protein>
<evidence type="ECO:0000313" key="8">
    <source>
        <dbReference type="EMBL" id="CCW18587.1"/>
    </source>
</evidence>
<dbReference type="AlphaFoldDB" id="N1MSD8"/>
<feature type="domain" description="Acyl-CoA dehydrogenase/oxidase N-terminal" evidence="7">
    <location>
        <begin position="5"/>
        <end position="85"/>
    </location>
</feature>